<accession>A0A7T7KMG1</accession>
<dbReference type="Proteomes" id="UP000596083">
    <property type="component" value="Chromosome"/>
</dbReference>
<reference evidence="2 3" key="1">
    <citation type="submission" date="2020-12" db="EMBL/GenBank/DDBJ databases">
        <authorList>
            <person name="Zheng R.K."/>
            <person name="Sun C.M."/>
        </authorList>
    </citation>
    <scope>NUCLEOTIDE SEQUENCE [LARGE SCALE GENOMIC DNA]</scope>
    <source>
        <strain evidence="2 3">ZRK001</strain>
    </source>
</reference>
<protein>
    <submittedName>
        <fullName evidence="2">Uncharacterized protein</fullName>
    </submittedName>
</protein>
<dbReference type="EMBL" id="CP066786">
    <property type="protein sequence ID" value="QQM31761.1"/>
    <property type="molecule type" value="Genomic_DNA"/>
</dbReference>
<keyword evidence="1" id="KW-0732">Signal</keyword>
<feature type="signal peptide" evidence="1">
    <location>
        <begin position="1"/>
        <end position="32"/>
    </location>
</feature>
<dbReference type="RefSeq" id="WP_200337281.1">
    <property type="nucleotide sequence ID" value="NZ_CP066786.1"/>
</dbReference>
<proteinExistence type="predicted"/>
<evidence type="ECO:0000256" key="1">
    <source>
        <dbReference type="SAM" id="SignalP"/>
    </source>
</evidence>
<evidence type="ECO:0000313" key="3">
    <source>
        <dbReference type="Proteomes" id="UP000596083"/>
    </source>
</evidence>
<gene>
    <name evidence="2" type="ORF">JET14_06230</name>
</gene>
<name>A0A7T7KMG1_9HYPH</name>
<sequence length="265" mass="29455">MRGKAGISFARLVFTSTAFMLTFLSGPQTGFAGDWSFQEHPQPSTEISFEELLYIDGDWKRDGMLPECGGKVRRSYEIYLKYFPEYAETAEPEQAYQTWRDYILADEESSLGGCMTGAYAYAIETLYKRDPSSITISYCGRFSGEPTTEEDLFVVDTIRYLEGLADKGFALAQGYYLLMDGNSVVRLNPDILFFLGQSLDGSPWAVELGLFVTPESLLAVNSPNLEGQPSPERKAFVDEAVARSDLASVLETTGPCGDMAWREAD</sequence>
<dbReference type="KEGG" id="mlut:JET14_06230"/>
<organism evidence="2 3">
    <name type="scientific">Martelella lutilitoris</name>
    <dbReference type="NCBI Taxonomy" id="2583532"/>
    <lineage>
        <taxon>Bacteria</taxon>
        <taxon>Pseudomonadati</taxon>
        <taxon>Pseudomonadota</taxon>
        <taxon>Alphaproteobacteria</taxon>
        <taxon>Hyphomicrobiales</taxon>
        <taxon>Aurantimonadaceae</taxon>
        <taxon>Martelella</taxon>
    </lineage>
</organism>
<dbReference type="AlphaFoldDB" id="A0A7T7KMG1"/>
<evidence type="ECO:0000313" key="2">
    <source>
        <dbReference type="EMBL" id="QQM31761.1"/>
    </source>
</evidence>
<feature type="chain" id="PRO_5032342261" evidence="1">
    <location>
        <begin position="33"/>
        <end position="265"/>
    </location>
</feature>